<dbReference type="InterPro" id="IPR029063">
    <property type="entry name" value="SAM-dependent_MTases_sf"/>
</dbReference>
<dbReference type="NCBIfam" id="TIGR00675">
    <property type="entry name" value="dcm"/>
    <property type="match status" value="1"/>
</dbReference>
<keyword evidence="2 7" id="KW-0808">Transferase</keyword>
<dbReference type="RefSeq" id="XP_013019511.1">
    <property type="nucleotide sequence ID" value="XM_013164057.1"/>
</dbReference>
<dbReference type="Gene3D" id="3.40.50.150">
    <property type="entry name" value="Vaccinia Virus protein VP39"/>
    <property type="match status" value="1"/>
</dbReference>
<dbReference type="OrthoDB" id="414133at2759"/>
<evidence type="ECO:0000313" key="9">
    <source>
        <dbReference type="EMBL" id="EPX72218.1"/>
    </source>
</evidence>
<dbReference type="PANTHER" id="PTHR46098:SF1">
    <property type="entry name" value="TRNA (CYTOSINE(38)-C(5))-METHYLTRANSFERASE"/>
    <property type="match status" value="1"/>
</dbReference>
<evidence type="ECO:0000313" key="10">
    <source>
        <dbReference type="Proteomes" id="UP000016088"/>
    </source>
</evidence>
<dbReference type="PRINTS" id="PR00105">
    <property type="entry name" value="C5METTRFRASE"/>
</dbReference>
<proteinExistence type="inferred from homology"/>
<feature type="active site" evidence="7">
    <location>
        <position position="82"/>
    </location>
</feature>
<protein>
    <recommendedName>
        <fullName evidence="5">tRNA (cytosine(38)-C(5))-methyltransferase</fullName>
        <ecNumber evidence="4">2.1.1.204</ecNumber>
    </recommendedName>
    <alternativeName>
        <fullName evidence="6">DNA (cytosine-5)-methyltransferase-like protein 2</fullName>
    </alternativeName>
</protein>
<dbReference type="Pfam" id="PF00145">
    <property type="entry name" value="DNA_methylase"/>
    <property type="match status" value="1"/>
</dbReference>
<evidence type="ECO:0000256" key="7">
    <source>
        <dbReference type="PROSITE-ProRule" id="PRU01016"/>
    </source>
</evidence>
<dbReference type="Gene3D" id="3.90.120.10">
    <property type="entry name" value="DNA Methylase, subunit A, domain 2"/>
    <property type="match status" value="1"/>
</dbReference>
<dbReference type="EC" id="2.1.1.204" evidence="4"/>
<evidence type="ECO:0000256" key="3">
    <source>
        <dbReference type="ARBA" id="ARBA00022691"/>
    </source>
</evidence>
<dbReference type="SUPFAM" id="SSF53335">
    <property type="entry name" value="S-adenosyl-L-methionine-dependent methyltransferases"/>
    <property type="match status" value="1"/>
</dbReference>
<evidence type="ECO:0000256" key="4">
    <source>
        <dbReference type="ARBA" id="ARBA00039081"/>
    </source>
</evidence>
<dbReference type="GeneID" id="25033870"/>
<evidence type="ECO:0000256" key="6">
    <source>
        <dbReference type="ARBA" id="ARBA00042810"/>
    </source>
</evidence>
<dbReference type="eggNOG" id="KOG0919">
    <property type="taxonomic scope" value="Eukaryota"/>
</dbReference>
<dbReference type="EMBL" id="KE503207">
    <property type="protein sequence ID" value="EPX72218.1"/>
    <property type="molecule type" value="Genomic_DNA"/>
</dbReference>
<dbReference type="GO" id="GO:0005634">
    <property type="term" value="C:nucleus"/>
    <property type="evidence" value="ECO:0007669"/>
    <property type="project" value="TreeGrafter"/>
</dbReference>
<dbReference type="PANTHER" id="PTHR46098">
    <property type="entry name" value="TRNA (CYTOSINE(38)-C(5))-METHYLTRANSFERASE"/>
    <property type="match status" value="1"/>
</dbReference>
<organism evidence="9 10">
    <name type="scientific">Schizosaccharomyces octosporus (strain yFS286)</name>
    <name type="common">Fission yeast</name>
    <name type="synonym">Octosporomyces octosporus</name>
    <dbReference type="NCBI Taxonomy" id="483514"/>
    <lineage>
        <taxon>Eukaryota</taxon>
        <taxon>Fungi</taxon>
        <taxon>Dikarya</taxon>
        <taxon>Ascomycota</taxon>
        <taxon>Taphrinomycotina</taxon>
        <taxon>Schizosaccharomycetes</taxon>
        <taxon>Schizosaccharomycetales</taxon>
        <taxon>Schizosaccharomycetaceae</taxon>
        <taxon>Schizosaccharomyces</taxon>
    </lineage>
</organism>
<dbReference type="HOGENOM" id="CLU_049101_0_0_1"/>
<keyword evidence="10" id="KW-1185">Reference proteome</keyword>
<dbReference type="PROSITE" id="PS00095">
    <property type="entry name" value="C5_MTASE_2"/>
    <property type="match status" value="1"/>
</dbReference>
<dbReference type="InterPro" id="IPR050750">
    <property type="entry name" value="C5-MTase"/>
</dbReference>
<dbReference type="PROSITE" id="PS51679">
    <property type="entry name" value="SAM_MT_C5"/>
    <property type="match status" value="1"/>
</dbReference>
<dbReference type="InterPro" id="IPR001525">
    <property type="entry name" value="C5_MeTfrase"/>
</dbReference>
<name>S9PXL8_SCHOY</name>
<evidence type="ECO:0000256" key="5">
    <source>
        <dbReference type="ARBA" id="ARBA00039681"/>
    </source>
</evidence>
<sequence length="336" mass="38984">MEKGTQKIRVLELYSGIGGMHYALKASNVPFEIVCAIDINPLANRVYYHNLEHRAKHIDITKLNAAELDEYQCDLWTMSPSCQPYTRIGKQQDVQDPRSHAFLHLLEELPKMMSPPEYILIENVQGFESSITAHSCREVLKKMGYYIIEGNLTPKEFDIPNSRCRWYGLARKDASVNWSFDDIRTAPFEDSYKNQELRLIDFLEEGVNLESYFLPEKLMFRYGHQLDIVKPTSTNCCCFTRGYAQLIQGSGSVLQTSDHENIAEQFEKDRMSLRLRYFTAREIARIMGFPDSFQWKELGISEKTMYRLLGNSINVNVVSRLLTYLLNNLTSRQKKT</sequence>
<comment type="similarity">
    <text evidence="7 8">Belongs to the class I-like SAM-binding methyltransferase superfamily. C5-methyltransferase family.</text>
</comment>
<dbReference type="GO" id="GO:0002946">
    <property type="term" value="P:tRNA C5-cytosine methylation"/>
    <property type="evidence" value="ECO:0007669"/>
    <property type="project" value="EnsemblFungi"/>
</dbReference>
<dbReference type="VEuPathDB" id="FungiDB:SOCG_04910"/>
<keyword evidence="3 7" id="KW-0949">S-adenosyl-L-methionine</keyword>
<dbReference type="Proteomes" id="UP000016088">
    <property type="component" value="Unassembled WGS sequence"/>
</dbReference>
<reference evidence="9 10" key="1">
    <citation type="journal article" date="2011" name="Science">
        <title>Comparative functional genomics of the fission yeasts.</title>
        <authorList>
            <person name="Rhind N."/>
            <person name="Chen Z."/>
            <person name="Yassour M."/>
            <person name="Thompson D.A."/>
            <person name="Haas B.J."/>
            <person name="Habib N."/>
            <person name="Wapinski I."/>
            <person name="Roy S."/>
            <person name="Lin M.F."/>
            <person name="Heiman D.I."/>
            <person name="Young S.K."/>
            <person name="Furuya K."/>
            <person name="Guo Y."/>
            <person name="Pidoux A."/>
            <person name="Chen H.M."/>
            <person name="Robbertse B."/>
            <person name="Goldberg J.M."/>
            <person name="Aoki K."/>
            <person name="Bayne E.H."/>
            <person name="Berlin A.M."/>
            <person name="Desjardins C.A."/>
            <person name="Dobbs E."/>
            <person name="Dukaj L."/>
            <person name="Fan L."/>
            <person name="FitzGerald M.G."/>
            <person name="French C."/>
            <person name="Gujja S."/>
            <person name="Hansen K."/>
            <person name="Keifenheim D."/>
            <person name="Levin J.Z."/>
            <person name="Mosher R.A."/>
            <person name="Mueller C.A."/>
            <person name="Pfiffner J."/>
            <person name="Priest M."/>
            <person name="Russ C."/>
            <person name="Smialowska A."/>
            <person name="Swoboda P."/>
            <person name="Sykes S.M."/>
            <person name="Vaughn M."/>
            <person name="Vengrova S."/>
            <person name="Yoder R."/>
            <person name="Zeng Q."/>
            <person name="Allshire R."/>
            <person name="Baulcombe D."/>
            <person name="Birren B.W."/>
            <person name="Brown W."/>
            <person name="Ekwall K."/>
            <person name="Kellis M."/>
            <person name="Leatherwood J."/>
            <person name="Levin H."/>
            <person name="Margalit H."/>
            <person name="Martienssen R."/>
            <person name="Nieduszynski C.A."/>
            <person name="Spatafora J.W."/>
            <person name="Friedman N."/>
            <person name="Dalgaard J.Z."/>
            <person name="Baumann P."/>
            <person name="Niki H."/>
            <person name="Regev A."/>
            <person name="Nusbaum C."/>
        </authorList>
    </citation>
    <scope>NUCLEOTIDE SEQUENCE [LARGE SCALE GENOMIC DNA]</scope>
    <source>
        <strain evidence="10">yFS286</strain>
    </source>
</reference>
<dbReference type="AlphaFoldDB" id="S9PXL8"/>
<dbReference type="OMA" id="HYAFKYA"/>
<dbReference type="InterPro" id="IPR031303">
    <property type="entry name" value="C5_meth_CS"/>
</dbReference>
<evidence type="ECO:0000256" key="2">
    <source>
        <dbReference type="ARBA" id="ARBA00022679"/>
    </source>
</evidence>
<evidence type="ECO:0000256" key="8">
    <source>
        <dbReference type="RuleBase" id="RU000416"/>
    </source>
</evidence>
<dbReference type="GO" id="GO:0016428">
    <property type="term" value="F:tRNA (cytidine-5-)-methyltransferase activity"/>
    <property type="evidence" value="ECO:0007669"/>
    <property type="project" value="EnsemblFungi"/>
</dbReference>
<evidence type="ECO:0000256" key="1">
    <source>
        <dbReference type="ARBA" id="ARBA00022603"/>
    </source>
</evidence>
<accession>S9PXL8</accession>
<keyword evidence="1 7" id="KW-0489">Methyltransferase</keyword>
<gene>
    <name evidence="9" type="ORF">SOCG_04910</name>
</gene>